<accession>A0A2H1EI97</accession>
<sequence length="163" mass="18354">MFSRVESFLFQYPVVLAMGLVRDIMVRDVITIEHDKTAKDVALLFAEKGISSLVVVKDNKPIGLVTERDLARKVSTTDRKSIEVPLSEIMSPNFRWVEPMTPIEDAVQKMLNKNVRRLLVLDNNNLAGIITETDLAKYLRSKLLIDGALDDVTALNRKVIKSS</sequence>
<dbReference type="SUPFAM" id="SSF54631">
    <property type="entry name" value="CBS-domain pair"/>
    <property type="match status" value="1"/>
</dbReference>
<dbReference type="InterPro" id="IPR046342">
    <property type="entry name" value="CBS_dom_sf"/>
</dbReference>
<feature type="domain" description="CBS" evidence="3">
    <location>
        <begin position="90"/>
        <end position="145"/>
    </location>
</feature>
<evidence type="ECO:0000259" key="3">
    <source>
        <dbReference type="PROSITE" id="PS51371"/>
    </source>
</evidence>
<dbReference type="SMART" id="SM00116">
    <property type="entry name" value="CBS"/>
    <property type="match status" value="2"/>
</dbReference>
<dbReference type="PROSITE" id="PS51371">
    <property type="entry name" value="CBS"/>
    <property type="match status" value="2"/>
</dbReference>
<evidence type="ECO:0000313" key="4">
    <source>
        <dbReference type="EMBL" id="SHO46945.1"/>
    </source>
</evidence>
<feature type="domain" description="CBS" evidence="3">
    <location>
        <begin position="25"/>
        <end position="81"/>
    </location>
</feature>
<dbReference type="EMBL" id="FRFC01000004">
    <property type="protein sequence ID" value="SHO46945.1"/>
    <property type="molecule type" value="Genomic_DNA"/>
</dbReference>
<keyword evidence="1 2" id="KW-0129">CBS domain</keyword>
<dbReference type="Pfam" id="PF00571">
    <property type="entry name" value="CBS"/>
    <property type="match status" value="2"/>
</dbReference>
<gene>
    <name evidence="4" type="ORF">NSIN_30299</name>
</gene>
<dbReference type="InterPro" id="IPR000644">
    <property type="entry name" value="CBS_dom"/>
</dbReference>
<dbReference type="Proteomes" id="UP000232412">
    <property type="component" value="Unassembled WGS sequence"/>
</dbReference>
<organism evidence="4 5">
    <name type="scientific">Nitrosotalea sinensis</name>
    <dbReference type="NCBI Taxonomy" id="1499975"/>
    <lineage>
        <taxon>Archaea</taxon>
        <taxon>Nitrososphaerota</taxon>
        <taxon>Nitrososphaeria</taxon>
        <taxon>Nitrosotaleales</taxon>
        <taxon>Nitrosotaleaceae</taxon>
        <taxon>Nitrosotalea</taxon>
    </lineage>
</organism>
<evidence type="ECO:0000256" key="1">
    <source>
        <dbReference type="ARBA" id="ARBA00023122"/>
    </source>
</evidence>
<evidence type="ECO:0000313" key="5">
    <source>
        <dbReference type="Proteomes" id="UP000232412"/>
    </source>
</evidence>
<name>A0A2H1EI97_9ARCH</name>
<dbReference type="PANTHER" id="PTHR43080">
    <property type="entry name" value="CBS DOMAIN-CONTAINING PROTEIN CBSX3, MITOCHONDRIAL"/>
    <property type="match status" value="1"/>
</dbReference>
<reference evidence="5" key="1">
    <citation type="submission" date="2016-12" db="EMBL/GenBank/DDBJ databases">
        <authorList>
            <person name="Herbold C."/>
        </authorList>
    </citation>
    <scope>NUCLEOTIDE SEQUENCE [LARGE SCALE GENOMIC DNA]</scope>
</reference>
<protein>
    <submittedName>
        <fullName evidence="4">Putative signal transduction protein with CBS domains</fullName>
    </submittedName>
</protein>
<proteinExistence type="predicted"/>
<dbReference type="PANTHER" id="PTHR43080:SF2">
    <property type="entry name" value="CBS DOMAIN-CONTAINING PROTEIN"/>
    <property type="match status" value="1"/>
</dbReference>
<dbReference type="Gene3D" id="3.10.580.10">
    <property type="entry name" value="CBS-domain"/>
    <property type="match status" value="1"/>
</dbReference>
<evidence type="ECO:0000256" key="2">
    <source>
        <dbReference type="PROSITE-ProRule" id="PRU00703"/>
    </source>
</evidence>
<dbReference type="InterPro" id="IPR051257">
    <property type="entry name" value="Diverse_CBS-Domain"/>
</dbReference>
<dbReference type="AlphaFoldDB" id="A0A2H1EI97"/>
<keyword evidence="5" id="KW-1185">Reference proteome</keyword>